<keyword evidence="1 5" id="KW-0349">Heme</keyword>
<keyword evidence="8" id="KW-1185">Reference proteome</keyword>
<name>A0A097EFE2_9SPHN</name>
<evidence type="ECO:0000256" key="3">
    <source>
        <dbReference type="ARBA" id="ARBA00022723"/>
    </source>
</evidence>
<dbReference type="PANTHER" id="PTHR43396">
    <property type="entry name" value="FLAVOHEMOPROTEIN"/>
    <property type="match status" value="1"/>
</dbReference>
<dbReference type="GO" id="GO:0005344">
    <property type="term" value="F:oxygen carrier activity"/>
    <property type="evidence" value="ECO:0007669"/>
    <property type="project" value="UniProtKB-KW"/>
</dbReference>
<dbReference type="GO" id="GO:0008941">
    <property type="term" value="F:nitric oxide dioxygenase NAD(P)H activity"/>
    <property type="evidence" value="ECO:0007669"/>
    <property type="project" value="TreeGrafter"/>
</dbReference>
<keyword evidence="3" id="KW-0479">Metal-binding</keyword>
<dbReference type="GO" id="GO:0046872">
    <property type="term" value="F:metal ion binding"/>
    <property type="evidence" value="ECO:0007669"/>
    <property type="project" value="UniProtKB-KW"/>
</dbReference>
<feature type="domain" description="Globin" evidence="6">
    <location>
        <begin position="1"/>
        <end position="135"/>
    </location>
</feature>
<dbReference type="Proteomes" id="UP000033200">
    <property type="component" value="Chromosome"/>
</dbReference>
<evidence type="ECO:0000313" key="8">
    <source>
        <dbReference type="Proteomes" id="UP000033200"/>
    </source>
</evidence>
<dbReference type="InterPro" id="IPR009050">
    <property type="entry name" value="Globin-like_sf"/>
</dbReference>
<organism evidence="7 8">
    <name type="scientific">Sphingomonas taxi</name>
    <dbReference type="NCBI Taxonomy" id="1549858"/>
    <lineage>
        <taxon>Bacteria</taxon>
        <taxon>Pseudomonadati</taxon>
        <taxon>Pseudomonadota</taxon>
        <taxon>Alphaproteobacteria</taxon>
        <taxon>Sphingomonadales</taxon>
        <taxon>Sphingomonadaceae</taxon>
        <taxon>Sphingomonas</taxon>
    </lineage>
</organism>
<dbReference type="KEGG" id="stax:MC45_07480"/>
<dbReference type="InterPro" id="IPR000971">
    <property type="entry name" value="Globin"/>
</dbReference>
<evidence type="ECO:0000256" key="5">
    <source>
        <dbReference type="RuleBase" id="RU000356"/>
    </source>
</evidence>
<keyword evidence="5" id="KW-0813">Transport</keyword>
<evidence type="ECO:0000313" key="7">
    <source>
        <dbReference type="EMBL" id="AIT06251.1"/>
    </source>
</evidence>
<dbReference type="GO" id="GO:0071500">
    <property type="term" value="P:cellular response to nitrosative stress"/>
    <property type="evidence" value="ECO:0007669"/>
    <property type="project" value="TreeGrafter"/>
</dbReference>
<accession>A0A097EFE2</accession>
<keyword evidence="2 5" id="KW-0561">Oxygen transport</keyword>
<sequence length="144" mass="15786">MANLRQIELVQESFALVLPVTQQAAEEFYRRLFVIAPRTQGLFRHDMVEQGRKLFLTLATVVDALDRLDDILPVASALAIRHVPYGVSPNDYAAVGAALIETLAAMLGDRFDVETEAAWVSAYDLLAGAMITAAYVAKPEHVEA</sequence>
<dbReference type="GO" id="GO:0020037">
    <property type="term" value="F:heme binding"/>
    <property type="evidence" value="ECO:0007669"/>
    <property type="project" value="InterPro"/>
</dbReference>
<dbReference type="GO" id="GO:0071949">
    <property type="term" value="F:FAD binding"/>
    <property type="evidence" value="ECO:0007669"/>
    <property type="project" value="TreeGrafter"/>
</dbReference>
<dbReference type="Pfam" id="PF00042">
    <property type="entry name" value="Globin"/>
    <property type="match status" value="1"/>
</dbReference>
<dbReference type="InterPro" id="IPR012292">
    <property type="entry name" value="Globin/Proto"/>
</dbReference>
<keyword evidence="4" id="KW-0408">Iron</keyword>
<evidence type="ECO:0000256" key="1">
    <source>
        <dbReference type="ARBA" id="ARBA00022617"/>
    </source>
</evidence>
<dbReference type="HOGENOM" id="CLU_003827_13_3_5"/>
<dbReference type="GO" id="GO:0046210">
    <property type="term" value="P:nitric oxide catabolic process"/>
    <property type="evidence" value="ECO:0007669"/>
    <property type="project" value="TreeGrafter"/>
</dbReference>
<dbReference type="Gene3D" id="1.10.490.10">
    <property type="entry name" value="Globins"/>
    <property type="match status" value="1"/>
</dbReference>
<dbReference type="CDD" id="cd12131">
    <property type="entry name" value="HGbI-like"/>
    <property type="match status" value="1"/>
</dbReference>
<evidence type="ECO:0000259" key="6">
    <source>
        <dbReference type="PROSITE" id="PS01033"/>
    </source>
</evidence>
<reference evidence="7 8" key="1">
    <citation type="submission" date="2014-09" db="EMBL/GenBank/DDBJ databases">
        <title>Using Illumina technology Improving SMRT sequencing Genome Assembly by RASTools.</title>
        <authorList>
            <person name="Zhou Y."/>
            <person name="Ma T."/>
            <person name="Liu T."/>
        </authorList>
    </citation>
    <scope>NUCLEOTIDE SEQUENCE [LARGE SCALE GENOMIC DNA]</scope>
    <source>
        <strain evidence="7 8">ATCC 55669</strain>
    </source>
</reference>
<proteinExistence type="inferred from homology"/>
<dbReference type="eggNOG" id="COG1017">
    <property type="taxonomic scope" value="Bacteria"/>
</dbReference>
<evidence type="ECO:0000256" key="2">
    <source>
        <dbReference type="ARBA" id="ARBA00022621"/>
    </source>
</evidence>
<comment type="similarity">
    <text evidence="5">Belongs to the globin family.</text>
</comment>
<protein>
    <recommendedName>
        <fullName evidence="6">Globin domain-containing protein</fullName>
    </recommendedName>
</protein>
<dbReference type="EMBL" id="CP009571">
    <property type="protein sequence ID" value="AIT06251.1"/>
    <property type="molecule type" value="Genomic_DNA"/>
</dbReference>
<dbReference type="STRING" id="1549858.MC45_07480"/>
<dbReference type="SUPFAM" id="SSF46458">
    <property type="entry name" value="Globin-like"/>
    <property type="match status" value="1"/>
</dbReference>
<dbReference type="PANTHER" id="PTHR43396:SF3">
    <property type="entry name" value="FLAVOHEMOPROTEIN"/>
    <property type="match status" value="1"/>
</dbReference>
<dbReference type="PROSITE" id="PS01033">
    <property type="entry name" value="GLOBIN"/>
    <property type="match status" value="1"/>
</dbReference>
<gene>
    <name evidence="7" type="ORF">MC45_07480</name>
</gene>
<dbReference type="AlphaFoldDB" id="A0A097EFE2"/>
<evidence type="ECO:0000256" key="4">
    <source>
        <dbReference type="ARBA" id="ARBA00023004"/>
    </source>
</evidence>
<dbReference type="RefSeq" id="WP_038661403.1">
    <property type="nucleotide sequence ID" value="NZ_CP009571.1"/>
</dbReference>
<dbReference type="GO" id="GO:0019825">
    <property type="term" value="F:oxygen binding"/>
    <property type="evidence" value="ECO:0007669"/>
    <property type="project" value="InterPro"/>
</dbReference>